<feature type="domain" description="DUF6570" evidence="3">
    <location>
        <begin position="144"/>
        <end position="287"/>
    </location>
</feature>
<keyword evidence="5" id="KW-1185">Reference proteome</keyword>
<reference evidence="4 5" key="1">
    <citation type="journal article" date="2016" name="Mol. Biol. Evol.">
        <title>Comparative Genomics of Early-Diverging Mushroom-Forming Fungi Provides Insights into the Origins of Lignocellulose Decay Capabilities.</title>
        <authorList>
            <person name="Nagy L.G."/>
            <person name="Riley R."/>
            <person name="Tritt A."/>
            <person name="Adam C."/>
            <person name="Daum C."/>
            <person name="Floudas D."/>
            <person name="Sun H."/>
            <person name="Yadav J.S."/>
            <person name="Pangilinan J."/>
            <person name="Larsson K.H."/>
            <person name="Matsuura K."/>
            <person name="Barry K."/>
            <person name="Labutti K."/>
            <person name="Kuo R."/>
            <person name="Ohm R.A."/>
            <person name="Bhattacharya S.S."/>
            <person name="Shirouzu T."/>
            <person name="Yoshinaga Y."/>
            <person name="Martin F.M."/>
            <person name="Grigoriev I.V."/>
            <person name="Hibbett D.S."/>
        </authorList>
    </citation>
    <scope>NUCLEOTIDE SEQUENCE [LARGE SCALE GENOMIC DNA]</scope>
    <source>
        <strain evidence="4 5">TUFC12733</strain>
    </source>
</reference>
<name>A0A167NG34_CALVF</name>
<dbReference type="OrthoDB" id="432234at2759"/>
<feature type="compositionally biased region" description="Basic residues" evidence="1">
    <location>
        <begin position="9"/>
        <end position="24"/>
    </location>
</feature>
<evidence type="ECO:0000313" key="5">
    <source>
        <dbReference type="Proteomes" id="UP000076738"/>
    </source>
</evidence>
<proteinExistence type="predicted"/>
<dbReference type="STRING" id="1330018.A0A167NG34"/>
<evidence type="ECO:0000313" key="4">
    <source>
        <dbReference type="EMBL" id="KZO97671.1"/>
    </source>
</evidence>
<dbReference type="Proteomes" id="UP000076738">
    <property type="component" value="Unassembled WGS sequence"/>
</dbReference>
<dbReference type="InterPro" id="IPR046700">
    <property type="entry name" value="DUF6570"/>
</dbReference>
<evidence type="ECO:0000259" key="3">
    <source>
        <dbReference type="Pfam" id="PF20209"/>
    </source>
</evidence>
<dbReference type="AlphaFoldDB" id="A0A167NG34"/>
<protein>
    <submittedName>
        <fullName evidence="4">Uncharacterized protein</fullName>
    </submittedName>
</protein>
<dbReference type="EMBL" id="KV417279">
    <property type="protein sequence ID" value="KZO97671.1"/>
    <property type="molecule type" value="Genomic_DNA"/>
</dbReference>
<dbReference type="Pfam" id="PF14214">
    <property type="entry name" value="Helitron_like_N"/>
    <property type="match status" value="1"/>
</dbReference>
<sequence>MASFPQAWRGKRKSAAGGHVPRKRQRVSVHVNASSFPPSFDADLVKDIIREYQAKSSIDWLREVACAACGEKVSRGAVMMIDAVSLPVDLLMPDSGFPEHLHPRTYNLREYGGAFLHPNGLSNREMRQGDVSLCRTCHFDLLVRKTMPPLALCNRFYYAHEHLPGTVKRAFEEATFVDLRLAARYSASNICYSYKDDPEKVGLYGNQVSGAQRFSKGNTVILPRDHVRTEQVLPPPPDVLRSCFTTVFASSGPLDEEALRKIAPLKASRGRVGAMLGFLIRCNAAYTEGINGEGPVSYSADNMEAIFGRAEVDGAISSGGSLPACIQIGHLRMGNLNMESDVAGRNDFVHTEGDGEFYMEACGFVRGDHSAEKYRAMKAECLHRSLAGHPFLLSRAGDVPVRDRRNHLLLGGLFPHLDPFNVGGFEHPDRRKPVNVAKQVAHLLMLYNGPFERDPQFAFVYHNMIQKRQTTADAFFRVKETDASSIVGELKTLRPSVFSELARSIESQVGYKPSSDEEKRALRLLSRLHMVRKDAPGSNGYKTARRNEIRALIQKLGAPALFITITPTDIDSRLMKLFAGDYANTSECDVGETYGTKIKRAARVARNPGAAARSFHQTMRNFIDIILRWKHGPGLFGECLGVYGMVEAQG</sequence>
<dbReference type="InterPro" id="IPR025476">
    <property type="entry name" value="Helitron_helicase-like"/>
</dbReference>
<dbReference type="Pfam" id="PF20209">
    <property type="entry name" value="DUF6570"/>
    <property type="match status" value="1"/>
</dbReference>
<feature type="domain" description="Helitron helicase-like" evidence="2">
    <location>
        <begin position="442"/>
        <end position="650"/>
    </location>
</feature>
<gene>
    <name evidence="4" type="ORF">CALVIDRAFT_479759</name>
</gene>
<accession>A0A167NG34</accession>
<evidence type="ECO:0000256" key="1">
    <source>
        <dbReference type="SAM" id="MobiDB-lite"/>
    </source>
</evidence>
<organism evidence="4 5">
    <name type="scientific">Calocera viscosa (strain TUFC12733)</name>
    <dbReference type="NCBI Taxonomy" id="1330018"/>
    <lineage>
        <taxon>Eukaryota</taxon>
        <taxon>Fungi</taxon>
        <taxon>Dikarya</taxon>
        <taxon>Basidiomycota</taxon>
        <taxon>Agaricomycotina</taxon>
        <taxon>Dacrymycetes</taxon>
        <taxon>Dacrymycetales</taxon>
        <taxon>Dacrymycetaceae</taxon>
        <taxon>Calocera</taxon>
    </lineage>
</organism>
<feature type="region of interest" description="Disordered" evidence="1">
    <location>
        <begin position="1"/>
        <end position="24"/>
    </location>
</feature>
<evidence type="ECO:0000259" key="2">
    <source>
        <dbReference type="Pfam" id="PF14214"/>
    </source>
</evidence>